<keyword evidence="3" id="KW-1185">Reference proteome</keyword>
<feature type="region of interest" description="Disordered" evidence="1">
    <location>
        <begin position="1"/>
        <end position="147"/>
    </location>
</feature>
<feature type="compositionally biased region" description="Low complexity" evidence="1">
    <location>
        <begin position="76"/>
        <end position="90"/>
    </location>
</feature>
<dbReference type="EMBL" id="CM029038">
    <property type="protein sequence ID" value="KAG2650733.1"/>
    <property type="molecule type" value="Genomic_DNA"/>
</dbReference>
<feature type="compositionally biased region" description="Pro residues" evidence="1">
    <location>
        <begin position="25"/>
        <end position="39"/>
    </location>
</feature>
<feature type="compositionally biased region" description="Polar residues" evidence="1">
    <location>
        <begin position="126"/>
        <end position="135"/>
    </location>
</feature>
<dbReference type="Proteomes" id="UP000823388">
    <property type="component" value="Chromosome 1N"/>
</dbReference>
<gene>
    <name evidence="2" type="ORF">PVAP13_1NG139438</name>
</gene>
<name>A0A8T0X0D9_PANVG</name>
<sequence>MPPPRALHTIARPSPAHRRLRAIAPPSPRPSWPPPPMPAPGTAIAASSHRQGPLRPPHAAPSSPTGPAVCAPPSQPYATAAAPPLTPSASMRRAPPSRLRRAWAAQLAPSQQRAIAGSHPNVVISPASQRRSIYASTAAPDVPDEHS</sequence>
<comment type="caution">
    <text evidence="2">The sequence shown here is derived from an EMBL/GenBank/DDBJ whole genome shotgun (WGS) entry which is preliminary data.</text>
</comment>
<evidence type="ECO:0000313" key="3">
    <source>
        <dbReference type="Proteomes" id="UP000823388"/>
    </source>
</evidence>
<organism evidence="2 3">
    <name type="scientific">Panicum virgatum</name>
    <name type="common">Blackwell switchgrass</name>
    <dbReference type="NCBI Taxonomy" id="38727"/>
    <lineage>
        <taxon>Eukaryota</taxon>
        <taxon>Viridiplantae</taxon>
        <taxon>Streptophyta</taxon>
        <taxon>Embryophyta</taxon>
        <taxon>Tracheophyta</taxon>
        <taxon>Spermatophyta</taxon>
        <taxon>Magnoliopsida</taxon>
        <taxon>Liliopsida</taxon>
        <taxon>Poales</taxon>
        <taxon>Poaceae</taxon>
        <taxon>PACMAD clade</taxon>
        <taxon>Panicoideae</taxon>
        <taxon>Panicodae</taxon>
        <taxon>Paniceae</taxon>
        <taxon>Panicinae</taxon>
        <taxon>Panicum</taxon>
        <taxon>Panicum sect. Hiantes</taxon>
    </lineage>
</organism>
<proteinExistence type="predicted"/>
<protein>
    <submittedName>
        <fullName evidence="2">Uncharacterized protein</fullName>
    </submittedName>
</protein>
<dbReference type="AlphaFoldDB" id="A0A8T0X0D9"/>
<reference evidence="2" key="1">
    <citation type="submission" date="2020-05" db="EMBL/GenBank/DDBJ databases">
        <title>WGS assembly of Panicum virgatum.</title>
        <authorList>
            <person name="Lovell J.T."/>
            <person name="Jenkins J."/>
            <person name="Shu S."/>
            <person name="Juenger T.E."/>
            <person name="Schmutz J."/>
        </authorList>
    </citation>
    <scope>NUCLEOTIDE SEQUENCE</scope>
    <source>
        <strain evidence="2">AP13</strain>
    </source>
</reference>
<evidence type="ECO:0000313" key="2">
    <source>
        <dbReference type="EMBL" id="KAG2650733.1"/>
    </source>
</evidence>
<accession>A0A8T0X0D9</accession>
<evidence type="ECO:0000256" key="1">
    <source>
        <dbReference type="SAM" id="MobiDB-lite"/>
    </source>
</evidence>